<dbReference type="GO" id="GO:0005737">
    <property type="term" value="C:cytoplasm"/>
    <property type="evidence" value="ECO:0007669"/>
    <property type="project" value="UniProtKB-SubCell"/>
</dbReference>
<organism evidence="9 10">
    <name type="scientific">Thauera chlorobenzoica</name>
    <dbReference type="NCBI Taxonomy" id="96773"/>
    <lineage>
        <taxon>Bacteria</taxon>
        <taxon>Pseudomonadati</taxon>
        <taxon>Pseudomonadota</taxon>
        <taxon>Betaproteobacteria</taxon>
        <taxon>Rhodocyclales</taxon>
        <taxon>Zoogloeaceae</taxon>
        <taxon>Thauera</taxon>
    </lineage>
</organism>
<dbReference type="SUPFAM" id="SSF56037">
    <property type="entry name" value="PheT/TilS domain"/>
    <property type="match status" value="1"/>
</dbReference>
<comment type="domain">
    <text evidence="8">The N-terminal region contains the highly conserved SGGXDS motif, predicted to be a P-loop motif involved in ATP binding.</text>
</comment>
<dbReference type="Proteomes" id="UP000185739">
    <property type="component" value="Chromosome"/>
</dbReference>
<dbReference type="CDD" id="cd01992">
    <property type="entry name" value="TilS_N"/>
    <property type="match status" value="1"/>
</dbReference>
<dbReference type="InterPro" id="IPR012796">
    <property type="entry name" value="Lysidine-tRNA-synth_C"/>
</dbReference>
<gene>
    <name evidence="8" type="primary">tilS</name>
    <name evidence="9" type="ORF">Tchl_0943</name>
</gene>
<dbReference type="InterPro" id="IPR015262">
    <property type="entry name" value="tRNA_Ile_lys_synt_subst-bd"/>
</dbReference>
<evidence type="ECO:0000256" key="7">
    <source>
        <dbReference type="ARBA" id="ARBA00048539"/>
    </source>
</evidence>
<dbReference type="GO" id="GO:0006400">
    <property type="term" value="P:tRNA modification"/>
    <property type="evidence" value="ECO:0007669"/>
    <property type="project" value="UniProtKB-UniRule"/>
</dbReference>
<proteinExistence type="inferred from homology"/>
<dbReference type="InterPro" id="IPR014729">
    <property type="entry name" value="Rossmann-like_a/b/a_fold"/>
</dbReference>
<protein>
    <recommendedName>
        <fullName evidence="8">tRNA(Ile)-lysidine synthase</fullName>
        <ecNumber evidence="8">6.3.4.19</ecNumber>
    </recommendedName>
    <alternativeName>
        <fullName evidence="8">tRNA(Ile)-2-lysyl-cytidine synthase</fullName>
    </alternativeName>
    <alternativeName>
        <fullName evidence="8">tRNA(Ile)-lysidine synthetase</fullName>
    </alternativeName>
</protein>
<comment type="subcellular location">
    <subcellularLocation>
        <location evidence="1 8">Cytoplasm</location>
    </subcellularLocation>
</comment>
<comment type="function">
    <text evidence="8">Ligates lysine onto the cytidine present at position 34 of the AUA codon-specific tRNA(Ile) that contains the anticodon CAU, in an ATP-dependent manner. Cytidine is converted to lysidine, thus changing the amino acid specificity of the tRNA from methionine to isoleucine.</text>
</comment>
<name>A0A1H5U9Z8_9RHOO</name>
<dbReference type="EMBL" id="CP018839">
    <property type="protein sequence ID" value="APR03806.1"/>
    <property type="molecule type" value="Genomic_DNA"/>
</dbReference>
<dbReference type="STRING" id="96773.Tchl_0943"/>
<dbReference type="SUPFAM" id="SSF52402">
    <property type="entry name" value="Adenine nucleotide alpha hydrolases-like"/>
    <property type="match status" value="1"/>
</dbReference>
<comment type="similarity">
    <text evidence="8">Belongs to the tRNA(Ile)-lysidine synthase family.</text>
</comment>
<keyword evidence="2 8" id="KW-0963">Cytoplasm</keyword>
<evidence type="ECO:0000256" key="5">
    <source>
        <dbReference type="ARBA" id="ARBA00022741"/>
    </source>
</evidence>
<dbReference type="NCBIfam" id="TIGR02432">
    <property type="entry name" value="lysidine_TilS_N"/>
    <property type="match status" value="1"/>
</dbReference>
<evidence type="ECO:0000256" key="4">
    <source>
        <dbReference type="ARBA" id="ARBA00022694"/>
    </source>
</evidence>
<accession>A0A1H5U9Z8</accession>
<dbReference type="SMART" id="SM00977">
    <property type="entry name" value="TilS_C"/>
    <property type="match status" value="1"/>
</dbReference>
<evidence type="ECO:0000313" key="9">
    <source>
        <dbReference type="EMBL" id="APR03806.1"/>
    </source>
</evidence>
<keyword evidence="6 8" id="KW-0067">ATP-binding</keyword>
<keyword evidence="4 8" id="KW-0819">tRNA processing</keyword>
<dbReference type="Pfam" id="PF09179">
    <property type="entry name" value="TilS"/>
    <property type="match status" value="1"/>
</dbReference>
<evidence type="ECO:0000256" key="2">
    <source>
        <dbReference type="ARBA" id="ARBA00022490"/>
    </source>
</evidence>
<feature type="binding site" evidence="8">
    <location>
        <begin position="33"/>
        <end position="38"/>
    </location>
    <ligand>
        <name>ATP</name>
        <dbReference type="ChEBI" id="CHEBI:30616"/>
    </ligand>
</feature>
<dbReference type="HAMAP" id="MF_01161">
    <property type="entry name" value="tRNA_Ile_lys_synt"/>
    <property type="match status" value="1"/>
</dbReference>
<dbReference type="KEGG" id="tcl:Tchl_0943"/>
<sequence>MGMVVHDDLRVEVGRVLAAAGVGAQSRLCCALSGGVDSVSLFTLLCTLQADFGYALSAAHVHHRLSPNADAWAAACAGRCAQVGIPFRLLRVTVARDHPGGLEAAAREARHAALDSLDCDWLVFGHHQDDQAETVLFRLLRGAGVHGAAAMAAFDRCRPAVRPGRLRPLLGVRRAQILAWARAAGLHWGEDESNADTRYTRNALRHQLLPVAERIFPAAVPALARAAENFREADALLDELAALDAAACGGGPWSRSAVLALGAARLGNLLRWQLRRGGALAPSRARLVEAVRQLHVADADTPLRLVLGTWACCAYRDALWLEPDEAAAAPAARDWRGEATLPWGAGEVVFEPTLGAGLSRARLSGAGAVRLEARRQGMKLRLDWRRPRRSFKNLCQEAAVPAWLRARLPVLWVEGEPVWVAGIGVAAEFACAAGEPGVIPRWRLSGADPARGSG</sequence>
<dbReference type="Pfam" id="PF11734">
    <property type="entry name" value="TilS_C"/>
    <property type="match status" value="1"/>
</dbReference>
<keyword evidence="5 8" id="KW-0547">Nucleotide-binding</keyword>
<reference evidence="9 10" key="1">
    <citation type="submission" date="2016-12" db="EMBL/GenBank/DDBJ databases">
        <title>Complete genome sequence of Thauera chlorobenzoica, a Betaproteobacterium degrading haloaromatics anaerobically to CO2 and halides.</title>
        <authorList>
            <person name="Goris T."/>
            <person name="Mergelsberg M."/>
            <person name="Boll M."/>
        </authorList>
    </citation>
    <scope>NUCLEOTIDE SEQUENCE [LARGE SCALE GENOMIC DNA]</scope>
    <source>
        <strain evidence="9 10">3CB1</strain>
    </source>
</reference>
<dbReference type="Gene3D" id="3.40.50.620">
    <property type="entry name" value="HUPs"/>
    <property type="match status" value="1"/>
</dbReference>
<dbReference type="EC" id="6.3.4.19" evidence="8"/>
<dbReference type="SUPFAM" id="SSF82829">
    <property type="entry name" value="MesJ substrate recognition domain-like"/>
    <property type="match status" value="1"/>
</dbReference>
<dbReference type="NCBIfam" id="TIGR02433">
    <property type="entry name" value="lysidine_TilS_C"/>
    <property type="match status" value="1"/>
</dbReference>
<keyword evidence="10" id="KW-1185">Reference proteome</keyword>
<dbReference type="InterPro" id="IPR011063">
    <property type="entry name" value="TilS/TtcA_N"/>
</dbReference>
<dbReference type="PANTHER" id="PTHR43033">
    <property type="entry name" value="TRNA(ILE)-LYSIDINE SYNTHASE-RELATED"/>
    <property type="match status" value="1"/>
</dbReference>
<dbReference type="Pfam" id="PF01171">
    <property type="entry name" value="ATP_bind_3"/>
    <property type="match status" value="1"/>
</dbReference>
<dbReference type="GO" id="GO:0032267">
    <property type="term" value="F:tRNA(Ile)-lysidine synthase activity"/>
    <property type="evidence" value="ECO:0007669"/>
    <property type="project" value="UniProtKB-EC"/>
</dbReference>
<evidence type="ECO:0000313" key="10">
    <source>
        <dbReference type="Proteomes" id="UP000185739"/>
    </source>
</evidence>
<dbReference type="InterPro" id="IPR012795">
    <property type="entry name" value="tRNA_Ile_lys_synt_N"/>
</dbReference>
<dbReference type="Gene3D" id="1.20.59.20">
    <property type="match status" value="1"/>
</dbReference>
<evidence type="ECO:0000256" key="3">
    <source>
        <dbReference type="ARBA" id="ARBA00022598"/>
    </source>
</evidence>
<keyword evidence="3 8" id="KW-0436">Ligase</keyword>
<dbReference type="PANTHER" id="PTHR43033:SF1">
    <property type="entry name" value="TRNA(ILE)-LYSIDINE SYNTHASE-RELATED"/>
    <property type="match status" value="1"/>
</dbReference>
<evidence type="ECO:0000256" key="6">
    <source>
        <dbReference type="ARBA" id="ARBA00022840"/>
    </source>
</evidence>
<comment type="catalytic activity">
    <reaction evidence="7 8">
        <text>cytidine(34) in tRNA(Ile2) + L-lysine + ATP = lysidine(34) in tRNA(Ile2) + AMP + diphosphate + H(+)</text>
        <dbReference type="Rhea" id="RHEA:43744"/>
        <dbReference type="Rhea" id="RHEA-COMP:10625"/>
        <dbReference type="Rhea" id="RHEA-COMP:10670"/>
        <dbReference type="ChEBI" id="CHEBI:15378"/>
        <dbReference type="ChEBI" id="CHEBI:30616"/>
        <dbReference type="ChEBI" id="CHEBI:32551"/>
        <dbReference type="ChEBI" id="CHEBI:33019"/>
        <dbReference type="ChEBI" id="CHEBI:82748"/>
        <dbReference type="ChEBI" id="CHEBI:83665"/>
        <dbReference type="ChEBI" id="CHEBI:456215"/>
        <dbReference type="EC" id="6.3.4.19"/>
    </reaction>
</comment>
<evidence type="ECO:0000256" key="1">
    <source>
        <dbReference type="ARBA" id="ARBA00004496"/>
    </source>
</evidence>
<dbReference type="GO" id="GO:0005524">
    <property type="term" value="F:ATP binding"/>
    <property type="evidence" value="ECO:0007669"/>
    <property type="project" value="UniProtKB-UniRule"/>
</dbReference>
<dbReference type="InterPro" id="IPR012094">
    <property type="entry name" value="tRNA_Ile_lys_synt"/>
</dbReference>
<evidence type="ECO:0000256" key="8">
    <source>
        <dbReference type="HAMAP-Rule" id="MF_01161"/>
    </source>
</evidence>
<dbReference type="AlphaFoldDB" id="A0A1H5U9Z8"/>